<evidence type="ECO:0000256" key="6">
    <source>
        <dbReference type="ARBA" id="ARBA00022737"/>
    </source>
</evidence>
<dbReference type="InterPro" id="IPR002052">
    <property type="entry name" value="DNA_methylase_N6_adenine_CS"/>
</dbReference>
<dbReference type="Gene3D" id="1.10.287.2620">
    <property type="match status" value="1"/>
</dbReference>
<dbReference type="SUPFAM" id="SSF52540">
    <property type="entry name" value="P-loop containing nucleoside triphosphate hydrolases"/>
    <property type="match status" value="4"/>
</dbReference>
<dbReference type="Gene3D" id="1.20.920.30">
    <property type="match status" value="1"/>
</dbReference>
<dbReference type="GO" id="GO:0007018">
    <property type="term" value="P:microtubule-based movement"/>
    <property type="evidence" value="ECO:0007669"/>
    <property type="project" value="InterPro"/>
</dbReference>
<dbReference type="InterPro" id="IPR042222">
    <property type="entry name" value="Dynein_2_N"/>
</dbReference>
<keyword evidence="4" id="KW-0963">Cytoplasm</keyword>
<evidence type="ECO:0000256" key="3">
    <source>
        <dbReference type="ARBA" id="ARBA00008887"/>
    </source>
</evidence>
<dbReference type="SMART" id="SM00382">
    <property type="entry name" value="AAA"/>
    <property type="match status" value="2"/>
</dbReference>
<dbReference type="Gene3D" id="3.40.50.300">
    <property type="entry name" value="P-loop containing nucleotide triphosphate hydrolases"/>
    <property type="match status" value="3"/>
</dbReference>
<evidence type="ECO:0000256" key="4">
    <source>
        <dbReference type="ARBA" id="ARBA00022490"/>
    </source>
</evidence>
<evidence type="ECO:0000256" key="13">
    <source>
        <dbReference type="ARBA" id="ARBA00023212"/>
    </source>
</evidence>
<evidence type="ECO:0000256" key="1">
    <source>
        <dbReference type="ARBA" id="ARBA00004138"/>
    </source>
</evidence>
<dbReference type="Gene3D" id="1.20.140.100">
    <property type="entry name" value="Dynein heavy chain, N-terminal domain 2"/>
    <property type="match status" value="1"/>
</dbReference>
<evidence type="ECO:0000256" key="8">
    <source>
        <dbReference type="ARBA" id="ARBA00022840"/>
    </source>
</evidence>
<comment type="similarity">
    <text evidence="3">Belongs to the dynein heavy chain family.</text>
</comment>
<keyword evidence="11" id="KW-0969">Cilium</keyword>
<dbReference type="InterPro" id="IPR013594">
    <property type="entry name" value="Dynein_heavy_tail"/>
</dbReference>
<dbReference type="PANTHER" id="PTHR46532">
    <property type="entry name" value="MALE FERTILITY FACTOR KL5"/>
    <property type="match status" value="1"/>
</dbReference>
<dbReference type="InterPro" id="IPR001584">
    <property type="entry name" value="Integrase_cat-core"/>
</dbReference>
<dbReference type="InterPro" id="IPR013602">
    <property type="entry name" value="Dynein_heavy_linker"/>
</dbReference>
<dbReference type="Pfam" id="PF17857">
    <property type="entry name" value="AAA_lid_1"/>
    <property type="match status" value="1"/>
</dbReference>
<dbReference type="FunFam" id="1.10.8.710:FF:000001">
    <property type="entry name" value="Dynein axonemal heavy chain 2"/>
    <property type="match status" value="1"/>
</dbReference>
<dbReference type="SUPFAM" id="SSF53098">
    <property type="entry name" value="Ribonuclease H-like"/>
    <property type="match status" value="1"/>
</dbReference>
<dbReference type="PROSITE" id="PS00092">
    <property type="entry name" value="N6_MTASE"/>
    <property type="match status" value="1"/>
</dbReference>
<dbReference type="Proteomes" id="UP001178507">
    <property type="component" value="Unassembled WGS sequence"/>
</dbReference>
<dbReference type="FunFam" id="1.10.287.2620:FF:000001">
    <property type="entry name" value="Cytoplasmic dynein heavy chain 1"/>
    <property type="match status" value="1"/>
</dbReference>
<dbReference type="GO" id="GO:0005858">
    <property type="term" value="C:axonemal dynein complex"/>
    <property type="evidence" value="ECO:0007669"/>
    <property type="project" value="TreeGrafter"/>
</dbReference>
<keyword evidence="10 15" id="KW-0175">Coiled coil</keyword>
<dbReference type="Pfam" id="PF12774">
    <property type="entry name" value="AAA_6"/>
    <property type="match status" value="1"/>
</dbReference>
<protein>
    <recommendedName>
        <fullName evidence="17">Integrase catalytic domain-containing protein</fullName>
    </recommendedName>
</protein>
<keyword evidence="14" id="KW-0966">Cell projection</keyword>
<dbReference type="GO" id="GO:0005874">
    <property type="term" value="C:microtubule"/>
    <property type="evidence" value="ECO:0007669"/>
    <property type="project" value="UniProtKB-KW"/>
</dbReference>
<dbReference type="Pfam" id="PF12775">
    <property type="entry name" value="AAA_7"/>
    <property type="match status" value="1"/>
</dbReference>
<reference evidence="18" key="1">
    <citation type="submission" date="2023-08" db="EMBL/GenBank/DDBJ databases">
        <authorList>
            <person name="Chen Y."/>
            <person name="Shah S."/>
            <person name="Dougan E. K."/>
            <person name="Thang M."/>
            <person name="Chan C."/>
        </authorList>
    </citation>
    <scope>NUCLEOTIDE SEQUENCE</scope>
</reference>
<dbReference type="Gene3D" id="1.10.8.710">
    <property type="match status" value="1"/>
</dbReference>
<dbReference type="Gene3D" id="1.20.58.1120">
    <property type="match status" value="1"/>
</dbReference>
<evidence type="ECO:0000256" key="9">
    <source>
        <dbReference type="ARBA" id="ARBA00023017"/>
    </source>
</evidence>
<dbReference type="GO" id="GO:0032259">
    <property type="term" value="P:methylation"/>
    <property type="evidence" value="ECO:0007669"/>
    <property type="project" value="InterPro"/>
</dbReference>
<dbReference type="InterPro" id="IPR041466">
    <property type="entry name" value="Dynein_AAA5_ext"/>
</dbReference>
<keyword evidence="8" id="KW-0067">ATP-binding</keyword>
<keyword evidence="12" id="KW-0505">Motor protein</keyword>
<dbReference type="GO" id="GO:0051959">
    <property type="term" value="F:dynein light intermediate chain binding"/>
    <property type="evidence" value="ECO:0007669"/>
    <property type="project" value="InterPro"/>
</dbReference>
<feature type="compositionally biased region" description="Acidic residues" evidence="16">
    <location>
        <begin position="3463"/>
        <end position="3474"/>
    </location>
</feature>
<evidence type="ECO:0000259" key="17">
    <source>
        <dbReference type="PROSITE" id="PS50994"/>
    </source>
</evidence>
<evidence type="ECO:0000313" key="19">
    <source>
        <dbReference type="Proteomes" id="UP001178507"/>
    </source>
</evidence>
<evidence type="ECO:0000256" key="2">
    <source>
        <dbReference type="ARBA" id="ARBA00004245"/>
    </source>
</evidence>
<evidence type="ECO:0000256" key="14">
    <source>
        <dbReference type="ARBA" id="ARBA00023273"/>
    </source>
</evidence>
<proteinExistence type="inferred from homology"/>
<evidence type="ECO:0000256" key="11">
    <source>
        <dbReference type="ARBA" id="ARBA00023069"/>
    </source>
</evidence>
<evidence type="ECO:0000256" key="15">
    <source>
        <dbReference type="SAM" id="Coils"/>
    </source>
</evidence>
<keyword evidence="7" id="KW-0547">Nucleotide-binding</keyword>
<feature type="coiled-coil region" evidence="15">
    <location>
        <begin position="557"/>
        <end position="584"/>
    </location>
</feature>
<dbReference type="GO" id="GO:0008168">
    <property type="term" value="F:methyltransferase activity"/>
    <property type="evidence" value="ECO:0007669"/>
    <property type="project" value="InterPro"/>
</dbReference>
<dbReference type="Pfam" id="PF08393">
    <property type="entry name" value="DHC_N2"/>
    <property type="match status" value="1"/>
</dbReference>
<dbReference type="InterPro" id="IPR024317">
    <property type="entry name" value="Dynein_heavy_chain_D4_dom"/>
</dbReference>
<dbReference type="Pfam" id="PF08385">
    <property type="entry name" value="DHC_N1"/>
    <property type="match status" value="1"/>
</dbReference>
<evidence type="ECO:0000256" key="12">
    <source>
        <dbReference type="ARBA" id="ARBA00023175"/>
    </source>
</evidence>
<evidence type="ECO:0000313" key="18">
    <source>
        <dbReference type="EMBL" id="CAJ1396874.1"/>
    </source>
</evidence>
<dbReference type="InterPro" id="IPR027417">
    <property type="entry name" value="P-loop_NTPase"/>
</dbReference>
<dbReference type="FunFam" id="1.20.140.100:FF:000001">
    <property type="entry name" value="dynein heavy chain 17, axonemal"/>
    <property type="match status" value="1"/>
</dbReference>
<dbReference type="Gene3D" id="3.20.180.20">
    <property type="entry name" value="Dynein heavy chain, N-terminal domain 2"/>
    <property type="match status" value="1"/>
</dbReference>
<feature type="region of interest" description="Disordered" evidence="16">
    <location>
        <begin position="3454"/>
        <end position="3474"/>
    </location>
</feature>
<dbReference type="InterPro" id="IPR035699">
    <property type="entry name" value="AAA_6"/>
</dbReference>
<dbReference type="Pfam" id="PF12780">
    <property type="entry name" value="AAA_8"/>
    <property type="match status" value="1"/>
</dbReference>
<dbReference type="InterPro" id="IPR042228">
    <property type="entry name" value="Dynein_linker_3"/>
</dbReference>
<dbReference type="FunFam" id="3.40.50.300:FF:000063">
    <property type="entry name" value="dynein heavy chain 6, axonemal"/>
    <property type="match status" value="1"/>
</dbReference>
<dbReference type="GO" id="GO:0005524">
    <property type="term" value="F:ATP binding"/>
    <property type="evidence" value="ECO:0007669"/>
    <property type="project" value="UniProtKB-KW"/>
</dbReference>
<dbReference type="InterPro" id="IPR041589">
    <property type="entry name" value="DNAH3_AAA_lid_1"/>
</dbReference>
<dbReference type="GO" id="GO:0003676">
    <property type="term" value="F:nucleic acid binding"/>
    <property type="evidence" value="ECO:0007669"/>
    <property type="project" value="InterPro"/>
</dbReference>
<evidence type="ECO:0000256" key="10">
    <source>
        <dbReference type="ARBA" id="ARBA00023054"/>
    </source>
</evidence>
<dbReference type="GO" id="GO:0015074">
    <property type="term" value="P:DNA integration"/>
    <property type="evidence" value="ECO:0007669"/>
    <property type="project" value="InterPro"/>
</dbReference>
<dbReference type="Gene3D" id="1.10.472.130">
    <property type="match status" value="1"/>
</dbReference>
<dbReference type="EMBL" id="CAUJNA010003245">
    <property type="protein sequence ID" value="CAJ1396874.1"/>
    <property type="molecule type" value="Genomic_DNA"/>
</dbReference>
<keyword evidence="9" id="KW-0243">Dynein</keyword>
<keyword evidence="6" id="KW-0677">Repeat</keyword>
<dbReference type="Gene3D" id="3.30.420.10">
    <property type="entry name" value="Ribonuclease H-like superfamily/Ribonuclease H"/>
    <property type="match status" value="1"/>
</dbReference>
<keyword evidence="19" id="KW-1185">Reference proteome</keyword>
<accession>A0AA36N8S7</accession>
<dbReference type="PANTHER" id="PTHR46532:SF11">
    <property type="entry name" value="DYNEIN AXONEMAL HEAVY CHAIN 12"/>
    <property type="match status" value="1"/>
</dbReference>
<dbReference type="Pfam" id="PF17852">
    <property type="entry name" value="Dynein_AAA_lid"/>
    <property type="match status" value="1"/>
</dbReference>
<organism evidence="18 19">
    <name type="scientific">Effrenium voratum</name>
    <dbReference type="NCBI Taxonomy" id="2562239"/>
    <lineage>
        <taxon>Eukaryota</taxon>
        <taxon>Sar</taxon>
        <taxon>Alveolata</taxon>
        <taxon>Dinophyceae</taxon>
        <taxon>Suessiales</taxon>
        <taxon>Symbiodiniaceae</taxon>
        <taxon>Effrenium</taxon>
    </lineage>
</organism>
<keyword evidence="13" id="KW-0206">Cytoskeleton</keyword>
<evidence type="ECO:0000256" key="16">
    <source>
        <dbReference type="SAM" id="MobiDB-lite"/>
    </source>
</evidence>
<evidence type="ECO:0000256" key="5">
    <source>
        <dbReference type="ARBA" id="ARBA00022701"/>
    </source>
</evidence>
<sequence length="3808" mass="434865">MVERADERASWVLRRVSTIFAVRREKLDKFLQIFWEDQNSSRTLDTFLNEVEVPAAFFHLSANGDSCSTSTELPTAGQMKKKVLALVRSKHEVEIEIGPGKRPVVFVELAKGIMDLINSYCHSVYLSVLMNPANQRGWSDLISRDLIDKFHSFLATLHVTVGLMKGQTLLPLPPREAVQDGAGQGKANAASKDRVHVLEGAVITWTKQVRYVLKQEPEHVFREGNPQPDAELQFWRNRANNLNSIHMQLQMEGVKRVLRFLEANKSTYVSPFARLQKEVEDSREEANDNVRFLKTLEPFVNSLLSESVDFEALERIFDDIFHMLLLIWRHSKYYNSLARLAVIVRQLCNSLIAQATRYISSSSVFEMILQSEAHECHDMLENVMRALESLQESYHNYRALSEQGNSMLGKDTSPGGVGTGWRLRNTVVFGRLEAFGERVSDILDFVKTVLQFNKLERVDIGGTKGKVLSKCVEKVHEEFEKAVEKFRRVPYDIFDVKEMAFISDFHEFRLTIRDLDRRLGSILAAAFHDQDTLHGRAKLLDAFEGLLERPVIQAELVRKQQVLINQYKQDVDEIQANFTANEDKVDNCEPDAPIFANLPPVAGAIFWARSLRTRLLDPMPKIVAYNELTKCEVPESFKELERLHRRTLETLHDYEQRRYSEWKKEVGEAAKRLHMRLLRRHDRTGLLKVNFDPALVRLLREVRFFLIYGLEVPREALTIYSMVDTYRTWTSQLDHIVGLYNSVLTDLLPVEEPLLEDRILKMDTVLAPGLTELKWSREDHIPDFIAGAMKVVSDVSAIVDIMKGNLRRISNILSQWCKESMLERKRGAKPVSVEEFEQNHKARVGVRLMNMTDGGKEIHRFVKDSSESLKISKTAPTWKAYVDFVNNVVIEGFVSAIAVSLQYLCEILDPLIIARHEMLPLFDVKIELQGDEIVFDPPFEDEDNPSRTTLRSTIDSWLKDFFAMATVMVRLDSNVGDYLNEIKEHFQMQCLLSLVSELIDNTESKCLEYRENFMSHSFLWTDSVDKTFERFLQDKPKELVDFSEGGMRFRDIMTRIKVDLGPPIPSLERFDKEVARFEHLKQELSLKKTPTDIHWLRIDAQPVKVTLVNCARKWEEKFTGFLRKFVEDRITSLSAFITSVRTGLGPPSAAENPEDERLLYQTMTKIRDVKLARGAMQRLFQPLREQVQMLKKHHCSISEESWNNLEHAPAHWAEVDRAAFNEKEKILPLQNQEMVKIRGKIEGFREDVRSFRAEFLERCPFGSEYAVSAKYDKSYAIINKYHRKTMEIRARAEQFNDLELLFDMAMSDYRPLNDCLSNLVLLKNLWDLIVMVRETFSAWYNVLWDKIDTGQMMATVRELSHQVKSASKGMRAWPLYSWLQDEVKNMSAALPLVNELHSDTMRDRHWAMLMAVTKKTFEKGPEFSFRHLLELELHHFSDVVYEIVDQSVKEAKIEAKLEGIRKTWSKMTVEFDNNREDCPLLADLSEVLERLESDSLEMLSMTSQGRFIEFCKQTVDEWSEKLQTVDSVLQVWGKFQINWCRLEPIFMQSDDIRSQLPEDSKRFEMLDNSWKDLMIEASRSSLIVEICMAEGRAQTLADITDALDTCERSLNDYLEQKKKSFPRFYFVANGALLDILSNGNKPLKVAEYLGDVFDGIRTLDFSKDPQYGRMACGHRAKDGEFVAWPADPGIFVLEGPVEQYLAGLESHVRLALREILEQARTSAESWELGDRPRETWLDDYCAQLSLLATQVIWTEETTRAFEDMEAGSETAMKDYKRVNDDRIEKLIRRVQRESDKELRTKVITIITIDVHSRDVIESFVLQKVNEANDFRWGSQLRFYWTMYPPGSNLVSFTPAHQKTCVIKICDWATCYAYEYVGNVGRLVITPLTDRCYITLTQALNLCLGGAPAGPAGTGKTETTKDLSRALGLPIVVFNCSDQMTYQTTAQIFMGLAQVGAWGCFDEFNRISIEVLSVVSTQYKSVLDAIRANSKTFLFVDEELRLVKTCGAFITMNPGYAGRTELPENLKALFRSVAMIVPNLKFICENMLMSEGFIIARLLAHKFVTLYSLSKELLSKQMHYDWGLRAVKSLLRQAGSLKGQEPETDENIVLCRALRDFNLPKITTQDMPIFQRLISDLFPGISPEPFLDLDFRRICEDTIKGRGLQPDPGFVDKVVDFLDILKARDTAEVRHCCFIIGPTGAGKTEIWRSLEMALIATGEDCRWEQVNPKAITADELYGTIEKGEWKDGAIAVIMRSMSKELNGYKESHKHKWVVLDGDIDATWIESMNTVMDDNKVLTLVSNERIPFTPSMRMLLEIQDMKHASPATVSRGGVLYINETDVGWKPFVESWREQMDPVAQSTFYMLFTHQFEGNIEQLRKNFAFTCPILDMGFVQTVTCLLDALLEGGKDEGKHSTLEQLRSFPTEEQKAIYESFFTFALMWALGGAVADDKIVNHRKAFSATLRSMARGVKLPETGECFDYHFEVASKEWAHWETCVKKYEPVAEVLYQNIVISNVELERMKHLLDLHVKRQKPMLLVGVAGTAKTTITKDYLAEVKVNSDTMNSASINLNSYTTSAALQSIIVGCLEKRSGHTYGPPGRRKCILFVDDLNMPYVDDYDTQSAIMLLTQVLSYGQVYDRERLDEKKNIVDLLFTACMNPKAGSFMINGRLQRRFTVATTYSATASALHGIYTKILGRHLQGFGPQTQRCCEPIVNATAEILASIQNSPAFLPSAEKFHYQFNLKDIANIFQGMLSTNGAVFRDASGSTRFLRVWLHELHRVFSDRLVLESDAKELQAMIEKAVSKCFVGVAPNREELFALPNVCTAFISEASGPDRHYLPAQDMQQIRKVVEAKLEAYNNEHATMNLVLFDDAVFHVCRICRITGNPCGSALLVGVGGSGKQSLARLASFINGQEVLTILVNQQYGLNELKADLQEFYKKAAVKPANPQAFLLTDSQITDERFLVFINVPQNADPRGYEPKSRGVTLAPWMALTQGATLENNGKGTGGRVGPVVEEVEEPALIARWKGSWRWQHNNLLYQDQREMPKAHGLLNGKNWGRSWYFLDLGDILKAHGLLNGKIKEHGNSRDYLNQDGMLNGQIRCRNMEPQKAVELEVNLLILRWMMTDEEKLSSSKALARWAPGMMRELARCLRKEVDGESRTKVKALSWEDRPHRRVRHPAGNVLSVDLSGPFIKGIDVDGVQDRRYLLVAAFTWPQIHTEEGEELREDLLPVEEQVDQDEQEEEEGFIVEGAREEDEQPVIPEIQKEPHPLKTLYMTVPLKSKDKREVLAAIQEVYIRLRREGHLVLRLHSDKGGEFMSKELASWCRLRDIRKSTRTPDQMQENGRAEAAVGVVKSMVRRVLIASRWESKWWPCIARYVSEVRFKFDQTGDHPKYQFGEEVVVPKRAWKQKSFEAKNQRGKYLAPLYDITHGHAVKLDCDNKVVAVSKVLSGLREGEAPRAEGQEEEENPDGEALFDEALRVRRRLRMKTSDPRRMDDGGGEKVAERIRLLRNLIVEEEERMLEDGENAAEVTFKMVRKLKEEEENLKQTVPDHKEAEKVLHTKMVSTNEVIADKEAWATSIKMELDSLMTEKKALRRLAPGEAAKLIKEKGNKLTVVPGKAIFSVKAGSSRRKTRLVVCGNYVAQNSEAEGDTFAGGTDIAAIRLQVKDYVEELLTRHKDEVKKAKAPMSKEMADEAEAIDSVILGDSVEALITDILGLDDFKKMLLVKELCALWNLKAMREEDEQSRLNKAVVMQPEVDKWIKLLVILIMITGCRAQGNQQPEEEKIDLAVVVLVIACSYCQRSGAP</sequence>
<dbReference type="InterPro" id="IPR012337">
    <property type="entry name" value="RNaseH-like_sf"/>
</dbReference>
<dbReference type="PROSITE" id="PS50994">
    <property type="entry name" value="INTEGRASE"/>
    <property type="match status" value="1"/>
</dbReference>
<keyword evidence="5" id="KW-0493">Microtubule</keyword>
<dbReference type="InterPro" id="IPR026983">
    <property type="entry name" value="DHC"/>
</dbReference>
<name>A0AA36N8S7_9DINO</name>
<comment type="caution">
    <text evidence="18">The sequence shown here is derived from an EMBL/GenBank/DDBJ whole genome shotgun (WGS) entry which is preliminary data.</text>
</comment>
<dbReference type="GO" id="GO:0045505">
    <property type="term" value="F:dynein intermediate chain binding"/>
    <property type="evidence" value="ECO:0007669"/>
    <property type="project" value="InterPro"/>
</dbReference>
<gene>
    <name evidence="18" type="ORF">EVOR1521_LOCUS21007</name>
</gene>
<feature type="domain" description="Integrase catalytic" evidence="17">
    <location>
        <begin position="3273"/>
        <end position="3411"/>
    </location>
</feature>
<comment type="subcellular location">
    <subcellularLocation>
        <location evidence="1">Cell projection</location>
        <location evidence="1">Cilium</location>
    </subcellularLocation>
    <subcellularLocation>
        <location evidence="2">Cytoplasm</location>
        <location evidence="2">Cytoskeleton</location>
    </subcellularLocation>
</comment>
<dbReference type="InterPro" id="IPR003593">
    <property type="entry name" value="AAA+_ATPase"/>
</dbReference>
<dbReference type="InterPro" id="IPR043157">
    <property type="entry name" value="Dynein_AAA1S"/>
</dbReference>
<dbReference type="InterPro" id="IPR036397">
    <property type="entry name" value="RNaseH_sf"/>
</dbReference>
<evidence type="ECO:0000256" key="7">
    <source>
        <dbReference type="ARBA" id="ARBA00022741"/>
    </source>
</evidence>